<evidence type="ECO:0000313" key="15">
    <source>
        <dbReference type="Proteomes" id="UP000198304"/>
    </source>
</evidence>
<comment type="subcellular location">
    <subcellularLocation>
        <location evidence="2">Cell membrane</location>
        <topology evidence="2">Multi-pass membrane protein</topology>
    </subcellularLocation>
</comment>
<feature type="transmembrane region" description="Helical" evidence="13">
    <location>
        <begin position="422"/>
        <end position="444"/>
    </location>
</feature>
<dbReference type="GO" id="GO:0015297">
    <property type="term" value="F:antiporter activity"/>
    <property type="evidence" value="ECO:0007669"/>
    <property type="project" value="UniProtKB-KW"/>
</dbReference>
<dbReference type="NCBIfam" id="TIGR00797">
    <property type="entry name" value="matE"/>
    <property type="match status" value="1"/>
</dbReference>
<feature type="transmembrane region" description="Helical" evidence="13">
    <location>
        <begin position="355"/>
        <end position="378"/>
    </location>
</feature>
<comment type="similarity">
    <text evidence="3">Belongs to the multi antimicrobial extrusion (MATE) (TC 2.A.66.1) family.</text>
</comment>
<feature type="transmembrane region" description="Helical" evidence="13">
    <location>
        <begin position="45"/>
        <end position="68"/>
    </location>
</feature>
<feature type="transmembrane region" description="Helical" evidence="13">
    <location>
        <begin position="134"/>
        <end position="157"/>
    </location>
</feature>
<name>A0A239D5Z5_9FIRM</name>
<protein>
    <recommendedName>
        <fullName evidence="4">Probable multidrug resistance protein NorM</fullName>
    </recommendedName>
    <alternativeName>
        <fullName evidence="12">Multidrug-efflux transporter</fullName>
    </alternativeName>
</protein>
<feature type="transmembrane region" description="Helical" evidence="13">
    <location>
        <begin position="288"/>
        <end position="310"/>
    </location>
</feature>
<keyword evidence="8 13" id="KW-0812">Transmembrane</keyword>
<evidence type="ECO:0000256" key="13">
    <source>
        <dbReference type="SAM" id="Phobius"/>
    </source>
</evidence>
<evidence type="ECO:0000313" key="14">
    <source>
        <dbReference type="EMBL" id="SNS27936.1"/>
    </source>
</evidence>
<organism evidence="14 15">
    <name type="scientific">Anaerovirgula multivorans</name>
    <dbReference type="NCBI Taxonomy" id="312168"/>
    <lineage>
        <taxon>Bacteria</taxon>
        <taxon>Bacillati</taxon>
        <taxon>Bacillota</taxon>
        <taxon>Clostridia</taxon>
        <taxon>Peptostreptococcales</taxon>
        <taxon>Natronincolaceae</taxon>
        <taxon>Anaerovirgula</taxon>
    </lineage>
</organism>
<feature type="transmembrane region" description="Helical" evidence="13">
    <location>
        <begin position="199"/>
        <end position="219"/>
    </location>
</feature>
<evidence type="ECO:0000256" key="4">
    <source>
        <dbReference type="ARBA" id="ARBA00020268"/>
    </source>
</evidence>
<feature type="transmembrane region" description="Helical" evidence="13">
    <location>
        <begin position="246"/>
        <end position="268"/>
    </location>
</feature>
<gene>
    <name evidence="14" type="ORF">SAMN05446037_100724</name>
</gene>
<evidence type="ECO:0000256" key="2">
    <source>
        <dbReference type="ARBA" id="ARBA00004651"/>
    </source>
</evidence>
<keyword evidence="11 13" id="KW-0472">Membrane</keyword>
<proteinExistence type="inferred from homology"/>
<evidence type="ECO:0000256" key="5">
    <source>
        <dbReference type="ARBA" id="ARBA00022448"/>
    </source>
</evidence>
<keyword evidence="6" id="KW-0050">Antiport</keyword>
<dbReference type="GO" id="GO:0006811">
    <property type="term" value="P:monoatomic ion transport"/>
    <property type="evidence" value="ECO:0007669"/>
    <property type="project" value="UniProtKB-KW"/>
</dbReference>
<evidence type="ECO:0000256" key="9">
    <source>
        <dbReference type="ARBA" id="ARBA00022989"/>
    </source>
</evidence>
<evidence type="ECO:0000256" key="10">
    <source>
        <dbReference type="ARBA" id="ARBA00023065"/>
    </source>
</evidence>
<accession>A0A239D5Z5</accession>
<dbReference type="PIRSF" id="PIRSF006603">
    <property type="entry name" value="DinF"/>
    <property type="match status" value="1"/>
</dbReference>
<dbReference type="RefSeq" id="WP_242975083.1">
    <property type="nucleotide sequence ID" value="NZ_FZOJ01000007.1"/>
</dbReference>
<feature type="transmembrane region" description="Helical" evidence="13">
    <location>
        <begin position="322"/>
        <end position="349"/>
    </location>
</feature>
<evidence type="ECO:0000256" key="7">
    <source>
        <dbReference type="ARBA" id="ARBA00022475"/>
    </source>
</evidence>
<keyword evidence="10" id="KW-0406">Ion transport</keyword>
<feature type="transmembrane region" description="Helical" evidence="13">
    <location>
        <begin position="169"/>
        <end position="193"/>
    </location>
</feature>
<dbReference type="InterPro" id="IPR050222">
    <property type="entry name" value="MATE_MdtK"/>
</dbReference>
<dbReference type="PANTHER" id="PTHR43298:SF2">
    <property type="entry name" value="FMN_FAD EXPORTER YEEO-RELATED"/>
    <property type="match status" value="1"/>
</dbReference>
<keyword evidence="15" id="KW-1185">Reference proteome</keyword>
<dbReference type="PANTHER" id="PTHR43298">
    <property type="entry name" value="MULTIDRUG RESISTANCE PROTEIN NORM-RELATED"/>
    <property type="match status" value="1"/>
</dbReference>
<evidence type="ECO:0000256" key="3">
    <source>
        <dbReference type="ARBA" id="ARBA00010199"/>
    </source>
</evidence>
<reference evidence="14 15" key="1">
    <citation type="submission" date="2017-06" db="EMBL/GenBank/DDBJ databases">
        <authorList>
            <person name="Kim H.J."/>
            <person name="Triplett B.A."/>
        </authorList>
    </citation>
    <scope>NUCLEOTIDE SEQUENCE [LARGE SCALE GENOMIC DNA]</scope>
    <source>
        <strain evidence="14 15">SCA</strain>
    </source>
</reference>
<feature type="transmembrane region" description="Helical" evidence="13">
    <location>
        <begin position="96"/>
        <end position="114"/>
    </location>
</feature>
<dbReference type="GO" id="GO:0005886">
    <property type="term" value="C:plasma membrane"/>
    <property type="evidence" value="ECO:0007669"/>
    <property type="project" value="UniProtKB-SubCell"/>
</dbReference>
<dbReference type="InterPro" id="IPR002528">
    <property type="entry name" value="MATE_fam"/>
</dbReference>
<dbReference type="Proteomes" id="UP000198304">
    <property type="component" value="Unassembled WGS sequence"/>
</dbReference>
<keyword evidence="9 13" id="KW-1133">Transmembrane helix</keyword>
<keyword evidence="7" id="KW-1003">Cell membrane</keyword>
<dbReference type="EMBL" id="FZOJ01000007">
    <property type="protein sequence ID" value="SNS27936.1"/>
    <property type="molecule type" value="Genomic_DNA"/>
</dbReference>
<evidence type="ECO:0000256" key="1">
    <source>
        <dbReference type="ARBA" id="ARBA00003408"/>
    </source>
</evidence>
<keyword evidence="5" id="KW-0813">Transport</keyword>
<dbReference type="GO" id="GO:0042910">
    <property type="term" value="F:xenobiotic transmembrane transporter activity"/>
    <property type="evidence" value="ECO:0007669"/>
    <property type="project" value="InterPro"/>
</dbReference>
<dbReference type="Pfam" id="PF01554">
    <property type="entry name" value="MatE"/>
    <property type="match status" value="2"/>
</dbReference>
<dbReference type="AlphaFoldDB" id="A0A239D5Z5"/>
<evidence type="ECO:0000256" key="12">
    <source>
        <dbReference type="ARBA" id="ARBA00031636"/>
    </source>
</evidence>
<feature type="transmembrane region" description="Helical" evidence="13">
    <location>
        <begin position="12"/>
        <end position="33"/>
    </location>
</feature>
<dbReference type="CDD" id="cd13140">
    <property type="entry name" value="MATE_like_1"/>
    <property type="match status" value="1"/>
</dbReference>
<feature type="transmembrane region" description="Helical" evidence="13">
    <location>
        <begin position="390"/>
        <end position="410"/>
    </location>
</feature>
<sequence length="459" mass="49876">MRKINQLIEGNISQALIRLALPIMGTSFVQMAYNMTDMIWIGRVGSSAVAAVGTAGFYTWLAFAFILIPKIGAEVGVAQSVGREDFKEAKRYIRHTLQLIIALAVLYGTSLIVFRNPLIGFFNLGDMEITEMAISYLVIVSFGMIFYFINPVLTGILNGYGNSRIPFKLNVIGLIVNMILDPMMILGLGPFPALGVKGAALATVIAQSIVTFCFVYNIIKAKGEIFSGIYLLRTPDLVHMKSIVKLGLPVAIQSGLFTVFSMIIARIIAQWGAIPIAVQKVGSQIEAISWMTAGGFSTAISAFIGQNYGAHKWDRIQQGYYVALRIVGIIGIGATCLLIFGAGPIFSFFLPEAEAIAYGVVYLRILGLSQLFMCIEIATSGAFNGLGRTVPPSIIGILFNGLRIPLALILSSSTFLGLNGVWWSISMTSISKGIVLAAWFMVLLRRQSYKLVNKDIHSI</sequence>
<comment type="function">
    <text evidence="1">Multidrug efflux pump.</text>
</comment>
<evidence type="ECO:0000256" key="6">
    <source>
        <dbReference type="ARBA" id="ARBA00022449"/>
    </source>
</evidence>
<evidence type="ECO:0000256" key="8">
    <source>
        <dbReference type="ARBA" id="ARBA00022692"/>
    </source>
</evidence>
<evidence type="ECO:0000256" key="11">
    <source>
        <dbReference type="ARBA" id="ARBA00023136"/>
    </source>
</evidence>
<dbReference type="InterPro" id="IPR048279">
    <property type="entry name" value="MdtK-like"/>
</dbReference>